<protein>
    <submittedName>
        <fullName evidence="2">Uncharacterized protein</fullName>
    </submittedName>
</protein>
<evidence type="ECO:0000313" key="2">
    <source>
        <dbReference type="EMBL" id="RNA09169.1"/>
    </source>
</evidence>
<reference evidence="2 3" key="1">
    <citation type="journal article" date="2018" name="Sci. Rep.">
        <title>Genomic signatures of local adaptation to the degree of environmental predictability in rotifers.</title>
        <authorList>
            <person name="Franch-Gras L."/>
            <person name="Hahn C."/>
            <person name="Garcia-Roger E.M."/>
            <person name="Carmona M.J."/>
            <person name="Serra M."/>
            <person name="Gomez A."/>
        </authorList>
    </citation>
    <scope>NUCLEOTIDE SEQUENCE [LARGE SCALE GENOMIC DNA]</scope>
    <source>
        <strain evidence="2">HYR1</strain>
    </source>
</reference>
<dbReference type="Proteomes" id="UP000276133">
    <property type="component" value="Unassembled WGS sequence"/>
</dbReference>
<feature type="signal peptide" evidence="1">
    <location>
        <begin position="1"/>
        <end position="28"/>
    </location>
</feature>
<gene>
    <name evidence="2" type="ORF">BpHYR1_001040</name>
</gene>
<dbReference type="EMBL" id="REGN01006528">
    <property type="protein sequence ID" value="RNA09169.1"/>
    <property type="molecule type" value="Genomic_DNA"/>
</dbReference>
<evidence type="ECO:0000313" key="3">
    <source>
        <dbReference type="Proteomes" id="UP000276133"/>
    </source>
</evidence>
<proteinExistence type="predicted"/>
<sequence length="134" mass="16115">MSNCSKIIWNSTLFSFLYFCLLLQSTYQNTIKEKEFLLRKNEKNFRLNKKVKFEWTKSNQICENALKLFPEDIVPKLPAIRSRQYLVLKYKVSQKVTPEIKEFIRGNQIKVRMGLKVHGKFLLKSEENLFYWII</sequence>
<evidence type="ECO:0000256" key="1">
    <source>
        <dbReference type="SAM" id="SignalP"/>
    </source>
</evidence>
<feature type="chain" id="PRO_5017990188" evidence="1">
    <location>
        <begin position="29"/>
        <end position="134"/>
    </location>
</feature>
<accession>A0A3M7QD25</accession>
<organism evidence="2 3">
    <name type="scientific">Brachionus plicatilis</name>
    <name type="common">Marine rotifer</name>
    <name type="synonym">Brachionus muelleri</name>
    <dbReference type="NCBI Taxonomy" id="10195"/>
    <lineage>
        <taxon>Eukaryota</taxon>
        <taxon>Metazoa</taxon>
        <taxon>Spiralia</taxon>
        <taxon>Gnathifera</taxon>
        <taxon>Rotifera</taxon>
        <taxon>Eurotatoria</taxon>
        <taxon>Monogononta</taxon>
        <taxon>Pseudotrocha</taxon>
        <taxon>Ploima</taxon>
        <taxon>Brachionidae</taxon>
        <taxon>Brachionus</taxon>
    </lineage>
</organism>
<comment type="caution">
    <text evidence="2">The sequence shown here is derived from an EMBL/GenBank/DDBJ whole genome shotgun (WGS) entry which is preliminary data.</text>
</comment>
<keyword evidence="1" id="KW-0732">Signal</keyword>
<dbReference type="AlphaFoldDB" id="A0A3M7QD25"/>
<name>A0A3M7QD25_BRAPC</name>
<keyword evidence="3" id="KW-1185">Reference proteome</keyword>